<reference evidence="7 8" key="1">
    <citation type="journal article" date="2016" name="BMC Genomics">
        <title>Combined genomic and structural analyses of a cultured magnetotactic bacterium reveals its niche adaptation to a dynamic environment.</title>
        <authorList>
            <person name="Araujo A.C."/>
            <person name="Morillo V."/>
            <person name="Cypriano J."/>
            <person name="Teixeira L.C."/>
            <person name="Leao P."/>
            <person name="Lyra S."/>
            <person name="Almeida L.G."/>
            <person name="Bazylinski D.A."/>
            <person name="Vasconcellos A.T."/>
            <person name="Abreu F."/>
            <person name="Lins U."/>
        </authorList>
    </citation>
    <scope>NUCLEOTIDE SEQUENCE [LARGE SCALE GENOMIC DNA]</scope>
    <source>
        <strain evidence="7 8">IT-1</strain>
    </source>
</reference>
<dbReference type="PIRSF" id="PIRSF016821">
    <property type="entry name" value="HSP15"/>
    <property type="match status" value="1"/>
</dbReference>
<feature type="region of interest" description="Disordered" evidence="5">
    <location>
        <begin position="89"/>
        <end position="145"/>
    </location>
</feature>
<dbReference type="SUPFAM" id="SSF55174">
    <property type="entry name" value="Alpha-L RNA-binding motif"/>
    <property type="match status" value="1"/>
</dbReference>
<dbReference type="InterPro" id="IPR002942">
    <property type="entry name" value="S4_RNA-bd"/>
</dbReference>
<name>A0A1Y2JZR8_9PROT</name>
<evidence type="ECO:0000313" key="7">
    <source>
        <dbReference type="EMBL" id="OSM00415.1"/>
    </source>
</evidence>
<dbReference type="STRING" id="1434232.MAIT1_00929"/>
<dbReference type="Pfam" id="PF01479">
    <property type="entry name" value="S4"/>
    <property type="match status" value="1"/>
</dbReference>
<dbReference type="Proteomes" id="UP000194003">
    <property type="component" value="Unassembled WGS sequence"/>
</dbReference>
<evidence type="ECO:0000313" key="8">
    <source>
        <dbReference type="Proteomes" id="UP000194003"/>
    </source>
</evidence>
<comment type="similarity">
    <text evidence="1">Belongs to the HSP15 family.</text>
</comment>
<dbReference type="CDD" id="cd00165">
    <property type="entry name" value="S4"/>
    <property type="match status" value="1"/>
</dbReference>
<proteinExistence type="inferred from homology"/>
<keyword evidence="2 4" id="KW-0694">RNA-binding</keyword>
<organism evidence="7 8">
    <name type="scientific">Magnetofaba australis IT-1</name>
    <dbReference type="NCBI Taxonomy" id="1434232"/>
    <lineage>
        <taxon>Bacteria</taxon>
        <taxon>Pseudomonadati</taxon>
        <taxon>Pseudomonadota</taxon>
        <taxon>Magnetococcia</taxon>
        <taxon>Magnetococcales</taxon>
        <taxon>Magnetococcaceae</taxon>
        <taxon>Magnetofaba</taxon>
    </lineage>
</organism>
<dbReference type="GO" id="GO:0043023">
    <property type="term" value="F:ribosomal large subunit binding"/>
    <property type="evidence" value="ECO:0007669"/>
    <property type="project" value="InterPro"/>
</dbReference>
<dbReference type="AlphaFoldDB" id="A0A1Y2JZR8"/>
<gene>
    <name evidence="7" type="ORF">MAIT1_00929</name>
</gene>
<dbReference type="GO" id="GO:0034605">
    <property type="term" value="P:cellular response to heat"/>
    <property type="evidence" value="ECO:0007669"/>
    <property type="project" value="InterPro"/>
</dbReference>
<feature type="compositionally biased region" description="Basic and acidic residues" evidence="5">
    <location>
        <begin position="106"/>
        <end position="122"/>
    </location>
</feature>
<dbReference type="InterPro" id="IPR025708">
    <property type="entry name" value="HSP15"/>
</dbReference>
<dbReference type="GO" id="GO:0003677">
    <property type="term" value="F:DNA binding"/>
    <property type="evidence" value="ECO:0007669"/>
    <property type="project" value="UniProtKB-KW"/>
</dbReference>
<accession>A0A1Y2JZR8</accession>
<evidence type="ECO:0000256" key="3">
    <source>
        <dbReference type="ARBA" id="ARBA00023125"/>
    </source>
</evidence>
<dbReference type="EMBL" id="LVJN01000021">
    <property type="protein sequence ID" value="OSM00415.1"/>
    <property type="molecule type" value="Genomic_DNA"/>
</dbReference>
<dbReference type="RefSeq" id="WP_085447077.1">
    <property type="nucleotide sequence ID" value="NZ_LVJN01000021.1"/>
</dbReference>
<sequence>MARGRQGRRQADANETISSDDSVRLDRWLWAARFFKTRPLATEAVTGGHVHVNGQRVKPAKSLRVGDELEIQKGLLTFVVTVQDLSQQRGPASVAQQLYSETPESAAKREQEAEMRRMERLSRPTLQPGRPNKRDRRLLSRVQQR</sequence>
<dbReference type="Gene3D" id="3.10.290.10">
    <property type="entry name" value="RNA-binding S4 domain"/>
    <property type="match status" value="1"/>
</dbReference>
<dbReference type="InterPro" id="IPR036986">
    <property type="entry name" value="S4_RNA-bd_sf"/>
</dbReference>
<dbReference type="GO" id="GO:0003727">
    <property type="term" value="F:single-stranded RNA binding"/>
    <property type="evidence" value="ECO:0007669"/>
    <property type="project" value="InterPro"/>
</dbReference>
<feature type="domain" description="RNA-binding S4" evidence="6">
    <location>
        <begin position="23"/>
        <end position="84"/>
    </location>
</feature>
<dbReference type="PROSITE" id="PS50889">
    <property type="entry name" value="S4"/>
    <property type="match status" value="1"/>
</dbReference>
<comment type="caution">
    <text evidence="7">The sequence shown here is derived from an EMBL/GenBank/DDBJ whole genome shotgun (WGS) entry which is preliminary data.</text>
</comment>
<evidence type="ECO:0000259" key="6">
    <source>
        <dbReference type="SMART" id="SM00363"/>
    </source>
</evidence>
<evidence type="ECO:0000256" key="1">
    <source>
        <dbReference type="ARBA" id="ARBA00008396"/>
    </source>
</evidence>
<dbReference type="OrthoDB" id="9797176at2"/>
<protein>
    <submittedName>
        <fullName evidence="7">Putative RNA-binding S4 domain-containing protein</fullName>
    </submittedName>
</protein>
<dbReference type="SMART" id="SM00363">
    <property type="entry name" value="S4"/>
    <property type="match status" value="1"/>
</dbReference>
<feature type="compositionally biased region" description="Polar residues" evidence="5">
    <location>
        <begin position="89"/>
        <end position="103"/>
    </location>
</feature>
<evidence type="ECO:0000256" key="5">
    <source>
        <dbReference type="SAM" id="MobiDB-lite"/>
    </source>
</evidence>
<keyword evidence="3" id="KW-0238">DNA-binding</keyword>
<evidence type="ECO:0000256" key="4">
    <source>
        <dbReference type="PROSITE-ProRule" id="PRU00182"/>
    </source>
</evidence>
<evidence type="ECO:0000256" key="2">
    <source>
        <dbReference type="ARBA" id="ARBA00022884"/>
    </source>
</evidence>
<keyword evidence="8" id="KW-1185">Reference proteome</keyword>